<dbReference type="SUPFAM" id="SSF81342">
    <property type="entry name" value="Transmembrane di-heme cytochromes"/>
    <property type="match status" value="1"/>
</dbReference>
<evidence type="ECO:0000256" key="9">
    <source>
        <dbReference type="ARBA" id="ARBA00022982"/>
    </source>
</evidence>
<evidence type="ECO:0000256" key="7">
    <source>
        <dbReference type="ARBA" id="ARBA00022692"/>
    </source>
</evidence>
<evidence type="ECO:0000256" key="10">
    <source>
        <dbReference type="ARBA" id="ARBA00022989"/>
    </source>
</evidence>
<feature type="signal peptide" evidence="14">
    <location>
        <begin position="1"/>
        <end position="30"/>
    </location>
</feature>
<evidence type="ECO:0000256" key="13">
    <source>
        <dbReference type="SAM" id="Phobius"/>
    </source>
</evidence>
<dbReference type="Pfam" id="PF01292">
    <property type="entry name" value="Ni_hydr_CYTB"/>
    <property type="match status" value="1"/>
</dbReference>
<dbReference type="EMBL" id="VJND01000008">
    <property type="protein sequence ID" value="TSE25239.1"/>
    <property type="molecule type" value="Genomic_DNA"/>
</dbReference>
<evidence type="ECO:0000313" key="16">
    <source>
        <dbReference type="EMBL" id="TSE25239.1"/>
    </source>
</evidence>
<dbReference type="GO" id="GO:0015944">
    <property type="term" value="P:formate oxidation"/>
    <property type="evidence" value="ECO:0007669"/>
    <property type="project" value="TreeGrafter"/>
</dbReference>
<sequence>MSTIPTQAARALARLAALAASLTVAAAALAQQAPAVPAAPAGEPRTLVDAASQPGYATQGNAERGQVQPGNNAPMWRQVGQGVEGVVNFPYREYGVLIQPTVQYPGVAATNAGEAWRQVRNRVILPYGGALLLIALLAVAIFYFTKGPLKLHAPETGRKIERFTPFERAAHWVNAAAFVLLAVSGLVMALGQYVLRPVIGATLFGWLTYALKNVHNFVGPLFAVSLVIVIATFVRDNLPRREDWAWLVRFGGLFGDREVPSHRFNAGEKIVFWAGVFVLGLTVVASGLVLDKLVPGLEYLRAQMQLAHMIHASAALLMVALFIGHIYMGTLGTEGAYQAMKTGYVDETWAREHHQLWYEDIQAGRIPAERSAPAQAVAPARAAT</sequence>
<reference evidence="16 17" key="1">
    <citation type="submission" date="2019-07" db="EMBL/GenBank/DDBJ databases">
        <title>Tepidimonas sediminis YIM 72259 draft genome.</title>
        <authorList>
            <person name="Da Costa M.S."/>
            <person name="Froufe H.J.C."/>
            <person name="Egas C."/>
            <person name="Albuquerque L."/>
        </authorList>
    </citation>
    <scope>NUCLEOTIDE SEQUENCE [LARGE SCALE GENOMIC DNA]</scope>
    <source>
        <strain evidence="16 17">YIM 72259</strain>
    </source>
</reference>
<protein>
    <submittedName>
        <fullName evidence="16">Formate dehydrogenase, cytochrome b556(Fdo) subunit</fullName>
    </submittedName>
</protein>
<feature type="transmembrane region" description="Helical" evidence="13">
    <location>
        <begin position="172"/>
        <end position="194"/>
    </location>
</feature>
<evidence type="ECO:0000256" key="12">
    <source>
        <dbReference type="ARBA" id="ARBA00023136"/>
    </source>
</evidence>
<keyword evidence="11" id="KW-0408">Iron</keyword>
<keyword evidence="17" id="KW-1185">Reference proteome</keyword>
<keyword evidence="14" id="KW-0732">Signal</keyword>
<feature type="transmembrane region" description="Helical" evidence="13">
    <location>
        <begin position="310"/>
        <end position="331"/>
    </location>
</feature>
<dbReference type="RefSeq" id="WP_143895227.1">
    <property type="nucleotide sequence ID" value="NZ_VJND01000008.1"/>
</dbReference>
<dbReference type="PANTHER" id="PTHR30074:SF6">
    <property type="entry name" value="FORMATE DEHYDROGENASE GAMMA SUBUNIT"/>
    <property type="match status" value="1"/>
</dbReference>
<evidence type="ECO:0000256" key="1">
    <source>
        <dbReference type="ARBA" id="ARBA00001971"/>
    </source>
</evidence>
<feature type="transmembrane region" description="Helical" evidence="13">
    <location>
        <begin position="124"/>
        <end position="144"/>
    </location>
</feature>
<dbReference type="NCBIfam" id="TIGR01583">
    <property type="entry name" value="formate-DH-gamm"/>
    <property type="match status" value="1"/>
</dbReference>
<evidence type="ECO:0000256" key="2">
    <source>
        <dbReference type="ARBA" id="ARBA00004651"/>
    </source>
</evidence>
<keyword evidence="10 13" id="KW-1133">Transmembrane helix</keyword>
<keyword evidence="8" id="KW-0479">Metal-binding</keyword>
<keyword evidence="9" id="KW-0249">Electron transport</keyword>
<dbReference type="InterPro" id="IPR006471">
    <property type="entry name" value="Formate_DH_gsu"/>
</dbReference>
<keyword evidence="7 13" id="KW-0812">Transmembrane</keyword>
<comment type="cofactor">
    <cofactor evidence="1">
        <name>heme</name>
        <dbReference type="ChEBI" id="CHEBI:30413"/>
    </cofactor>
</comment>
<proteinExistence type="inferred from homology"/>
<evidence type="ECO:0000256" key="8">
    <source>
        <dbReference type="ARBA" id="ARBA00022723"/>
    </source>
</evidence>
<dbReference type="GO" id="GO:0005886">
    <property type="term" value="C:plasma membrane"/>
    <property type="evidence" value="ECO:0007669"/>
    <property type="project" value="UniProtKB-SubCell"/>
</dbReference>
<evidence type="ECO:0000256" key="4">
    <source>
        <dbReference type="ARBA" id="ARBA00022448"/>
    </source>
</evidence>
<dbReference type="OrthoDB" id="9790598at2"/>
<comment type="caution">
    <text evidence="16">The sequence shown here is derived from an EMBL/GenBank/DDBJ whole genome shotgun (WGS) entry which is preliminary data.</text>
</comment>
<evidence type="ECO:0000313" key="17">
    <source>
        <dbReference type="Proteomes" id="UP000320225"/>
    </source>
</evidence>
<dbReference type="InterPro" id="IPR051817">
    <property type="entry name" value="FDH_cytochrome_b556_subunit"/>
</dbReference>
<dbReference type="Gene3D" id="1.20.950.20">
    <property type="entry name" value="Transmembrane di-heme cytochromes, Chain C"/>
    <property type="match status" value="1"/>
</dbReference>
<keyword evidence="12 13" id="KW-0472">Membrane</keyword>
<dbReference type="PANTHER" id="PTHR30074">
    <property type="entry name" value="FORMATE DEHYDROGENASE, NITRATE-INDUCIBLE, CYTOCHROME B556 FDN SUBUNIT"/>
    <property type="match status" value="1"/>
</dbReference>
<dbReference type="GO" id="GO:0008863">
    <property type="term" value="F:formate dehydrogenase (NAD+) activity"/>
    <property type="evidence" value="ECO:0007669"/>
    <property type="project" value="InterPro"/>
</dbReference>
<dbReference type="GO" id="GO:0009055">
    <property type="term" value="F:electron transfer activity"/>
    <property type="evidence" value="ECO:0007669"/>
    <property type="project" value="InterPro"/>
</dbReference>
<dbReference type="GO" id="GO:0046872">
    <property type="term" value="F:metal ion binding"/>
    <property type="evidence" value="ECO:0007669"/>
    <property type="project" value="UniProtKB-KW"/>
</dbReference>
<evidence type="ECO:0000256" key="3">
    <source>
        <dbReference type="ARBA" id="ARBA00010747"/>
    </source>
</evidence>
<comment type="subcellular location">
    <subcellularLocation>
        <location evidence="2">Cell membrane</location>
        <topology evidence="2">Multi-pass membrane protein</topology>
    </subcellularLocation>
</comment>
<organism evidence="16 17">
    <name type="scientific">Tepidimonas sediminis</name>
    <dbReference type="NCBI Taxonomy" id="2588941"/>
    <lineage>
        <taxon>Bacteria</taxon>
        <taxon>Pseudomonadati</taxon>
        <taxon>Pseudomonadota</taxon>
        <taxon>Betaproteobacteria</taxon>
        <taxon>Burkholderiales</taxon>
        <taxon>Tepidimonas</taxon>
    </lineage>
</organism>
<dbReference type="GO" id="GO:0036397">
    <property type="term" value="F:formate dehydrogenase (quinone) activity"/>
    <property type="evidence" value="ECO:0007669"/>
    <property type="project" value="TreeGrafter"/>
</dbReference>
<dbReference type="GO" id="GO:0009326">
    <property type="term" value="C:formate dehydrogenase complex"/>
    <property type="evidence" value="ECO:0007669"/>
    <property type="project" value="InterPro"/>
</dbReference>
<dbReference type="InterPro" id="IPR011577">
    <property type="entry name" value="Cyt_b561_bac/Ni-Hgenase"/>
</dbReference>
<evidence type="ECO:0000256" key="11">
    <source>
        <dbReference type="ARBA" id="ARBA00023004"/>
    </source>
</evidence>
<evidence type="ECO:0000256" key="6">
    <source>
        <dbReference type="ARBA" id="ARBA00022617"/>
    </source>
</evidence>
<feature type="transmembrane region" description="Helical" evidence="13">
    <location>
        <begin position="214"/>
        <end position="234"/>
    </location>
</feature>
<name>A0A554WNU5_9BURK</name>
<feature type="transmembrane region" description="Helical" evidence="13">
    <location>
        <begin position="270"/>
        <end position="290"/>
    </location>
</feature>
<comment type="similarity">
    <text evidence="3">Belongs to the formate dehydrogenase gamma subunit family.</text>
</comment>
<feature type="domain" description="Cytochrome b561 bacterial/Ni-hydrogenase" evidence="15">
    <location>
        <begin position="162"/>
        <end position="343"/>
    </location>
</feature>
<dbReference type="GO" id="GO:0022904">
    <property type="term" value="P:respiratory electron transport chain"/>
    <property type="evidence" value="ECO:0007669"/>
    <property type="project" value="InterPro"/>
</dbReference>
<keyword evidence="4" id="KW-0813">Transport</keyword>
<gene>
    <name evidence="16" type="primary">fdoI</name>
    <name evidence="16" type="ORF">Tsedi_01485</name>
</gene>
<dbReference type="InterPro" id="IPR016174">
    <property type="entry name" value="Di-haem_cyt_TM"/>
</dbReference>
<dbReference type="GO" id="GO:0009061">
    <property type="term" value="P:anaerobic respiration"/>
    <property type="evidence" value="ECO:0007669"/>
    <property type="project" value="TreeGrafter"/>
</dbReference>
<dbReference type="Proteomes" id="UP000320225">
    <property type="component" value="Unassembled WGS sequence"/>
</dbReference>
<evidence type="ECO:0000256" key="5">
    <source>
        <dbReference type="ARBA" id="ARBA00022475"/>
    </source>
</evidence>
<feature type="chain" id="PRO_5021982914" evidence="14">
    <location>
        <begin position="31"/>
        <end position="384"/>
    </location>
</feature>
<accession>A0A554WNU5</accession>
<keyword evidence="5" id="KW-1003">Cell membrane</keyword>
<dbReference type="AlphaFoldDB" id="A0A554WNU5"/>
<evidence type="ECO:0000256" key="14">
    <source>
        <dbReference type="SAM" id="SignalP"/>
    </source>
</evidence>
<evidence type="ECO:0000259" key="15">
    <source>
        <dbReference type="Pfam" id="PF01292"/>
    </source>
</evidence>
<keyword evidence="6" id="KW-0349">Heme</keyword>